<dbReference type="EMBL" id="KZ613950">
    <property type="protein sequence ID" value="PMD36929.1"/>
    <property type="molecule type" value="Genomic_DNA"/>
</dbReference>
<dbReference type="PANTHER" id="PTHR46082:SF6">
    <property type="entry name" value="AAA+ ATPASE DOMAIN-CONTAINING PROTEIN-RELATED"/>
    <property type="match status" value="1"/>
</dbReference>
<feature type="signal peptide" evidence="1">
    <location>
        <begin position="1"/>
        <end position="17"/>
    </location>
</feature>
<dbReference type="InterPro" id="IPR035994">
    <property type="entry name" value="Nucleoside_phosphorylase_sf"/>
</dbReference>
<dbReference type="AlphaFoldDB" id="A0A2J6REJ1"/>
<evidence type="ECO:0000256" key="1">
    <source>
        <dbReference type="SAM" id="SignalP"/>
    </source>
</evidence>
<dbReference type="OrthoDB" id="5426734at2759"/>
<dbReference type="InterPro" id="IPR053137">
    <property type="entry name" value="NLR-like"/>
</dbReference>
<sequence length="574" mass="63312">MAEAALVLSIFKIVGYAVDIATGLKAVASAIGQAGSEVRMIANEITNTSDVLSNLGTVLKSQGRHQPDGCRTAARGLDICQPLLEEMEGLIHILSPLIERINHGRTRNFNLRLRWLLEKSKFALHMQSLERLKLSLTLSIITMNWVESSRNQESNDILQTLSRQLEHALANVAPLVHPVFPINISGSFRASEQTQPRLPESREYDNNRFDIPRRIATLDLSSDQEDAVPPYNFDGYSSAETVELPVQETSTSVARRTALGETSNAESLGDWDIGGEREALNLHFKATNFTQDAINSTNAALNGLSAGPGLAAVAPRFAWVCSTVLDYSLACLMLDKEIVLDEDTESAHDASFTFGQIDRKDIVIIYHPFESENTPEYSGSEKYLQNLLKRRFDSVKLVLVVGVGGVMPDLCPKFDVRLGDIVVSQTFAKDLDSRLTAMCKFRGQASWLVLQAVAKLESQQLMGTGSRCCGNCSNTGIVRRRERNLKTPVVHVGNTFVTKDDFGIAENMRSHPTMKEWTAKPLVFTKNGATVVATFPCIIICGVSNYCDTHDQSYWGDYAAFKAAQYAKKLVSVL</sequence>
<keyword evidence="1" id="KW-0732">Signal</keyword>
<proteinExistence type="predicted"/>
<dbReference type="Gene3D" id="3.40.50.1580">
    <property type="entry name" value="Nucleoside phosphorylase domain"/>
    <property type="match status" value="1"/>
</dbReference>
<dbReference type="STRING" id="1149755.A0A2J6REJ1"/>
<accession>A0A2J6REJ1</accession>
<organism evidence="2 3">
    <name type="scientific">Hyaloscypha variabilis (strain UAMH 11265 / GT02V1 / F)</name>
    <name type="common">Meliniomyces variabilis</name>
    <dbReference type="NCBI Taxonomy" id="1149755"/>
    <lineage>
        <taxon>Eukaryota</taxon>
        <taxon>Fungi</taxon>
        <taxon>Dikarya</taxon>
        <taxon>Ascomycota</taxon>
        <taxon>Pezizomycotina</taxon>
        <taxon>Leotiomycetes</taxon>
        <taxon>Helotiales</taxon>
        <taxon>Hyaloscyphaceae</taxon>
        <taxon>Hyaloscypha</taxon>
        <taxon>Hyaloscypha variabilis</taxon>
    </lineage>
</organism>
<gene>
    <name evidence="2" type="ORF">L207DRAFT_569068</name>
</gene>
<name>A0A2J6REJ1_HYAVF</name>
<evidence type="ECO:0000313" key="3">
    <source>
        <dbReference type="Proteomes" id="UP000235786"/>
    </source>
</evidence>
<protein>
    <recommendedName>
        <fullName evidence="4">Fungal N-terminal domain-containing protein</fullName>
    </recommendedName>
</protein>
<dbReference type="Proteomes" id="UP000235786">
    <property type="component" value="Unassembled WGS sequence"/>
</dbReference>
<feature type="chain" id="PRO_5014466099" description="Fungal N-terminal domain-containing protein" evidence="1">
    <location>
        <begin position="18"/>
        <end position="574"/>
    </location>
</feature>
<dbReference type="GO" id="GO:0009116">
    <property type="term" value="P:nucleoside metabolic process"/>
    <property type="evidence" value="ECO:0007669"/>
    <property type="project" value="InterPro"/>
</dbReference>
<dbReference type="PANTHER" id="PTHR46082">
    <property type="entry name" value="ATP/GTP-BINDING PROTEIN-RELATED"/>
    <property type="match status" value="1"/>
</dbReference>
<dbReference type="SUPFAM" id="SSF53167">
    <property type="entry name" value="Purine and uridine phosphorylases"/>
    <property type="match status" value="1"/>
</dbReference>
<evidence type="ECO:0008006" key="4">
    <source>
        <dbReference type="Google" id="ProtNLM"/>
    </source>
</evidence>
<evidence type="ECO:0000313" key="2">
    <source>
        <dbReference type="EMBL" id="PMD36929.1"/>
    </source>
</evidence>
<keyword evidence="3" id="KW-1185">Reference proteome</keyword>
<reference evidence="2 3" key="1">
    <citation type="submission" date="2016-04" db="EMBL/GenBank/DDBJ databases">
        <title>A degradative enzymes factory behind the ericoid mycorrhizal symbiosis.</title>
        <authorList>
            <consortium name="DOE Joint Genome Institute"/>
            <person name="Martino E."/>
            <person name="Morin E."/>
            <person name="Grelet G."/>
            <person name="Kuo A."/>
            <person name="Kohler A."/>
            <person name="Daghino S."/>
            <person name="Barry K."/>
            <person name="Choi C."/>
            <person name="Cichocki N."/>
            <person name="Clum A."/>
            <person name="Copeland A."/>
            <person name="Hainaut M."/>
            <person name="Haridas S."/>
            <person name="Labutti K."/>
            <person name="Lindquist E."/>
            <person name="Lipzen A."/>
            <person name="Khouja H.-R."/>
            <person name="Murat C."/>
            <person name="Ohm R."/>
            <person name="Olson A."/>
            <person name="Spatafora J."/>
            <person name="Veneault-Fourrey C."/>
            <person name="Henrissat B."/>
            <person name="Grigoriev I."/>
            <person name="Martin F."/>
            <person name="Perotto S."/>
        </authorList>
    </citation>
    <scope>NUCLEOTIDE SEQUENCE [LARGE SCALE GENOMIC DNA]</scope>
    <source>
        <strain evidence="2 3">F</strain>
    </source>
</reference>
<dbReference type="GO" id="GO:0003824">
    <property type="term" value="F:catalytic activity"/>
    <property type="evidence" value="ECO:0007669"/>
    <property type="project" value="InterPro"/>
</dbReference>